<accession>D7MAA5</accession>
<name>D7MAA5_ARALL</name>
<protein>
    <submittedName>
        <fullName evidence="1">Predicted protein</fullName>
    </submittedName>
</protein>
<proteinExistence type="predicted"/>
<organism evidence="2">
    <name type="scientific">Arabidopsis lyrata subsp. lyrata</name>
    <name type="common">Lyre-leaved rock-cress</name>
    <dbReference type="NCBI Taxonomy" id="81972"/>
    <lineage>
        <taxon>Eukaryota</taxon>
        <taxon>Viridiplantae</taxon>
        <taxon>Streptophyta</taxon>
        <taxon>Embryophyta</taxon>
        <taxon>Tracheophyta</taxon>
        <taxon>Spermatophyta</taxon>
        <taxon>Magnoliopsida</taxon>
        <taxon>eudicotyledons</taxon>
        <taxon>Gunneridae</taxon>
        <taxon>Pentapetalae</taxon>
        <taxon>rosids</taxon>
        <taxon>malvids</taxon>
        <taxon>Brassicales</taxon>
        <taxon>Brassicaceae</taxon>
        <taxon>Camelineae</taxon>
        <taxon>Arabidopsis</taxon>
    </lineage>
</organism>
<dbReference type="EMBL" id="GL348719">
    <property type="protein sequence ID" value="EFH46453.1"/>
    <property type="molecule type" value="Genomic_DNA"/>
</dbReference>
<evidence type="ECO:0000313" key="2">
    <source>
        <dbReference type="Proteomes" id="UP000008694"/>
    </source>
</evidence>
<sequence length="93" mass="10596">MKADIKRKPSAKKVIMISFDALRVIGRTLKKTSWDFGFDPCDMASTGGRWRNSDAVKGSEDSITCDGSYHVPCYEHVITAFSWLKSYLFLLIW</sequence>
<dbReference type="AlphaFoldDB" id="D7MAA5"/>
<reference evidence="2" key="1">
    <citation type="journal article" date="2011" name="Nat. Genet.">
        <title>The Arabidopsis lyrata genome sequence and the basis of rapid genome size change.</title>
        <authorList>
            <person name="Hu T.T."/>
            <person name="Pattyn P."/>
            <person name="Bakker E.G."/>
            <person name="Cao J."/>
            <person name="Cheng J.-F."/>
            <person name="Clark R.M."/>
            <person name="Fahlgren N."/>
            <person name="Fawcett J.A."/>
            <person name="Grimwood J."/>
            <person name="Gundlach H."/>
            <person name="Haberer G."/>
            <person name="Hollister J.D."/>
            <person name="Ossowski S."/>
            <person name="Ottilar R.P."/>
            <person name="Salamov A.A."/>
            <person name="Schneeberger K."/>
            <person name="Spannagl M."/>
            <person name="Wang X."/>
            <person name="Yang L."/>
            <person name="Nasrallah M.E."/>
            <person name="Bergelson J."/>
            <person name="Carrington J.C."/>
            <person name="Gaut B.S."/>
            <person name="Schmutz J."/>
            <person name="Mayer K.F.X."/>
            <person name="Van de Peer Y."/>
            <person name="Grigoriev I.V."/>
            <person name="Nordborg M."/>
            <person name="Weigel D."/>
            <person name="Guo Y.-L."/>
        </authorList>
    </citation>
    <scope>NUCLEOTIDE SEQUENCE [LARGE SCALE GENOMIC DNA]</scope>
    <source>
        <strain evidence="2">cv. MN47</strain>
    </source>
</reference>
<keyword evidence="2" id="KW-1185">Reference proteome</keyword>
<gene>
    <name evidence="1" type="ORF">ARALYDRAFT_658603</name>
</gene>
<dbReference type="Proteomes" id="UP000008694">
    <property type="component" value="Unassembled WGS sequence"/>
</dbReference>
<evidence type="ECO:0000313" key="1">
    <source>
        <dbReference type="EMBL" id="EFH46453.1"/>
    </source>
</evidence>
<dbReference type="HOGENOM" id="CLU_2402676_0_0_1"/>
<dbReference type="Gramene" id="Al_scaffold_0007_2658">
    <property type="protein sequence ID" value="Al_scaffold_0007_2658"/>
    <property type="gene ID" value="Al_scaffold_0007_2658"/>
</dbReference>